<evidence type="ECO:0000313" key="3">
    <source>
        <dbReference type="Proteomes" id="UP001283361"/>
    </source>
</evidence>
<sequence length="123" mass="13337">MSLLDTLVVAAASWSYVEASTIQKCFHHAGFFRFEPSSETGFPTSNPVSVNAPLNKFTNLIERFSNIVGTIGLGVDEYISIDQSTATTEDLSVPEVAASLQPKMKLRMKMAQPSLLLSVANVL</sequence>
<reference evidence="2" key="1">
    <citation type="journal article" date="2023" name="G3 (Bethesda)">
        <title>A reference genome for the long-term kleptoplast-retaining sea slug Elysia crispata morphotype clarki.</title>
        <authorList>
            <person name="Eastman K.E."/>
            <person name="Pendleton A.L."/>
            <person name="Shaikh M.A."/>
            <person name="Suttiyut T."/>
            <person name="Ogas R."/>
            <person name="Tomko P."/>
            <person name="Gavelis G."/>
            <person name="Widhalm J.R."/>
            <person name="Wisecaver J.H."/>
        </authorList>
    </citation>
    <scope>NUCLEOTIDE SEQUENCE</scope>
    <source>
        <strain evidence="2">ECLA1</strain>
    </source>
</reference>
<evidence type="ECO:0000256" key="1">
    <source>
        <dbReference type="SAM" id="SignalP"/>
    </source>
</evidence>
<dbReference type="Proteomes" id="UP001283361">
    <property type="component" value="Unassembled WGS sequence"/>
</dbReference>
<organism evidence="2 3">
    <name type="scientific">Elysia crispata</name>
    <name type="common">lettuce slug</name>
    <dbReference type="NCBI Taxonomy" id="231223"/>
    <lineage>
        <taxon>Eukaryota</taxon>
        <taxon>Metazoa</taxon>
        <taxon>Spiralia</taxon>
        <taxon>Lophotrochozoa</taxon>
        <taxon>Mollusca</taxon>
        <taxon>Gastropoda</taxon>
        <taxon>Heterobranchia</taxon>
        <taxon>Euthyneura</taxon>
        <taxon>Panpulmonata</taxon>
        <taxon>Sacoglossa</taxon>
        <taxon>Placobranchoidea</taxon>
        <taxon>Plakobranchidae</taxon>
        <taxon>Elysia</taxon>
    </lineage>
</organism>
<feature type="chain" id="PRO_5042038234" evidence="1">
    <location>
        <begin position="20"/>
        <end position="123"/>
    </location>
</feature>
<name>A0AAE1AB64_9GAST</name>
<accession>A0AAE1AB64</accession>
<proteinExistence type="predicted"/>
<protein>
    <submittedName>
        <fullName evidence="2">Uncharacterized protein</fullName>
    </submittedName>
</protein>
<gene>
    <name evidence="2" type="ORF">RRG08_012143</name>
</gene>
<keyword evidence="1" id="KW-0732">Signal</keyword>
<feature type="signal peptide" evidence="1">
    <location>
        <begin position="1"/>
        <end position="19"/>
    </location>
</feature>
<keyword evidence="3" id="KW-1185">Reference proteome</keyword>
<comment type="caution">
    <text evidence="2">The sequence shown here is derived from an EMBL/GenBank/DDBJ whole genome shotgun (WGS) entry which is preliminary data.</text>
</comment>
<dbReference type="EMBL" id="JAWDGP010002217">
    <property type="protein sequence ID" value="KAK3784688.1"/>
    <property type="molecule type" value="Genomic_DNA"/>
</dbReference>
<dbReference type="AlphaFoldDB" id="A0AAE1AB64"/>
<evidence type="ECO:0000313" key="2">
    <source>
        <dbReference type="EMBL" id="KAK3784688.1"/>
    </source>
</evidence>